<dbReference type="InterPro" id="IPR038822">
    <property type="entry name" value="Vertnin-like"/>
</dbReference>
<dbReference type="Proteomes" id="UP001163046">
    <property type="component" value="Unassembled WGS sequence"/>
</dbReference>
<dbReference type="GO" id="GO:0006357">
    <property type="term" value="P:regulation of transcription by RNA polymerase II"/>
    <property type="evidence" value="ECO:0007669"/>
    <property type="project" value="TreeGrafter"/>
</dbReference>
<feature type="compositionally biased region" description="Polar residues" evidence="1">
    <location>
        <begin position="219"/>
        <end position="234"/>
    </location>
</feature>
<evidence type="ECO:0000313" key="2">
    <source>
        <dbReference type="EMBL" id="KAJ7351071.1"/>
    </source>
</evidence>
<organism evidence="2 3">
    <name type="scientific">Desmophyllum pertusum</name>
    <dbReference type="NCBI Taxonomy" id="174260"/>
    <lineage>
        <taxon>Eukaryota</taxon>
        <taxon>Metazoa</taxon>
        <taxon>Cnidaria</taxon>
        <taxon>Anthozoa</taxon>
        <taxon>Hexacorallia</taxon>
        <taxon>Scleractinia</taxon>
        <taxon>Caryophylliina</taxon>
        <taxon>Caryophylliidae</taxon>
        <taxon>Desmophyllum</taxon>
    </lineage>
</organism>
<evidence type="ECO:0008006" key="4">
    <source>
        <dbReference type="Google" id="ProtNLM"/>
    </source>
</evidence>
<feature type="region of interest" description="Disordered" evidence="1">
    <location>
        <begin position="186"/>
        <end position="315"/>
    </location>
</feature>
<dbReference type="AlphaFoldDB" id="A0A9W9YI43"/>
<dbReference type="EMBL" id="MU827367">
    <property type="protein sequence ID" value="KAJ7351071.1"/>
    <property type="molecule type" value="Genomic_DNA"/>
</dbReference>
<evidence type="ECO:0000256" key="1">
    <source>
        <dbReference type="SAM" id="MobiDB-lite"/>
    </source>
</evidence>
<dbReference type="Gene3D" id="3.90.70.80">
    <property type="match status" value="1"/>
</dbReference>
<dbReference type="GO" id="GO:0000785">
    <property type="term" value="C:chromatin"/>
    <property type="evidence" value="ECO:0007669"/>
    <property type="project" value="TreeGrafter"/>
</dbReference>
<feature type="compositionally biased region" description="Polar residues" evidence="1">
    <location>
        <begin position="247"/>
        <end position="260"/>
    </location>
</feature>
<comment type="caution">
    <text evidence="2">The sequence shown here is derived from an EMBL/GenBank/DDBJ whole genome shotgun (WGS) entry which is preliminary data.</text>
</comment>
<accession>A0A9W9YI43</accession>
<dbReference type="OrthoDB" id="5990531at2759"/>
<dbReference type="PANTHER" id="PTHR16081:SF0">
    <property type="entry name" value="VERTNIN"/>
    <property type="match status" value="1"/>
</dbReference>
<reference evidence="2" key="1">
    <citation type="submission" date="2023-01" db="EMBL/GenBank/DDBJ databases">
        <title>Genome assembly of the deep-sea coral Lophelia pertusa.</title>
        <authorList>
            <person name="Herrera S."/>
            <person name="Cordes E."/>
        </authorList>
    </citation>
    <scope>NUCLEOTIDE SEQUENCE</scope>
    <source>
        <strain evidence="2">USNM1676648</strain>
        <tissue evidence="2">Polyp</tissue>
    </source>
</reference>
<gene>
    <name evidence="2" type="ORF">OS493_037024</name>
</gene>
<keyword evidence="3" id="KW-1185">Reference proteome</keyword>
<proteinExistence type="predicted"/>
<evidence type="ECO:0000313" key="3">
    <source>
        <dbReference type="Proteomes" id="UP001163046"/>
    </source>
</evidence>
<name>A0A9W9YI43_9CNID</name>
<dbReference type="PANTHER" id="PTHR16081">
    <property type="entry name" value="VERTNIN"/>
    <property type="match status" value="1"/>
</dbReference>
<protein>
    <recommendedName>
        <fullName evidence="4">OTU domain-containing protein</fullName>
    </recommendedName>
</protein>
<sequence>MYPTLAGFTNQRSIDNVAATLYPDDAPLDFKPVTCYGDGNCLFRAFSIIFFGNEDHHTEFCIRAVCELAKNEKDYLSNYYLHSLMGAKNVVENLLPSSVFVNVKDSSSSYRRDVLRTLKSFTFAHMWHMFSLANVLGCTVQSVYPDVQNPGTNRFLLDISIRPAVAASTSTEPSVRLQDAAWATVKGKSKIGKRKAETPKMATSQSKKKPLNFTAPLDQATSLPTQPLVQQSGSPKAKPKDAVPHPQSKQDTASAGSPANESARKEKQPSVQQSGSPKAKPKSAVPHSQSKQDTASAGSPANKSAKKKKYGAANYNCTYKKDWTKELT</sequence>